<dbReference type="InterPro" id="IPR001787">
    <property type="entry name" value="Ribosomal_bL21"/>
</dbReference>
<dbReference type="InterPro" id="IPR036164">
    <property type="entry name" value="bL21-like_sf"/>
</dbReference>
<dbReference type="EMBL" id="KJ569775">
    <property type="protein sequence ID" value="AIA61101.1"/>
    <property type="molecule type" value="Genomic_DNA"/>
</dbReference>
<name>A0A060ADR1_9RHOD</name>
<proteinExistence type="inferred from homology"/>
<dbReference type="GO" id="GO:0006412">
    <property type="term" value="P:translation"/>
    <property type="evidence" value="ECO:0007669"/>
    <property type="project" value="UniProtKB-UniRule"/>
</dbReference>
<evidence type="ECO:0000256" key="4">
    <source>
        <dbReference type="ARBA" id="ARBA00022884"/>
    </source>
</evidence>
<accession>A0A060ADR1</accession>
<evidence type="ECO:0000256" key="8">
    <source>
        <dbReference type="RuleBase" id="RU000563"/>
    </source>
</evidence>
<dbReference type="Pfam" id="PF00829">
    <property type="entry name" value="Ribosomal_L21p"/>
    <property type="match status" value="1"/>
</dbReference>
<comment type="subcellular location">
    <subcellularLocation>
        <location evidence="7">Plastid</location>
        <location evidence="7">Chloroplast</location>
    </subcellularLocation>
</comment>
<dbReference type="GO" id="GO:0003735">
    <property type="term" value="F:structural constituent of ribosome"/>
    <property type="evidence" value="ECO:0007669"/>
    <property type="project" value="InterPro"/>
</dbReference>
<keyword evidence="3 7" id="KW-0699">rRNA-binding</keyword>
<evidence type="ECO:0000313" key="9">
    <source>
        <dbReference type="EMBL" id="AIA61101.1"/>
    </source>
</evidence>
<dbReference type="PANTHER" id="PTHR21349">
    <property type="entry name" value="50S RIBOSOMAL PROTEIN L21"/>
    <property type="match status" value="1"/>
</dbReference>
<sequence length="107" mass="12785">MSNPSYAIVDTCGKQYWFQPGRYYDLNYIHAKPGDKIIFHRVLWLHHHELLIGRPFLSHVRVEATVLQHLKANKVLVYHMRSKKKTRKKSSHRQLLTRIYIHPFHGS</sequence>
<comment type="subunit">
    <text evidence="7 8">Part of the 50S ribosomal subunit.</text>
</comment>
<geneLocation type="chloroplast" evidence="9"/>
<keyword evidence="2 9" id="KW-0934">Plastid</keyword>
<dbReference type="InterPro" id="IPR028909">
    <property type="entry name" value="bL21-like"/>
</dbReference>
<dbReference type="AlphaFoldDB" id="A0A060ADR1"/>
<dbReference type="GO" id="GO:0005762">
    <property type="term" value="C:mitochondrial large ribosomal subunit"/>
    <property type="evidence" value="ECO:0007669"/>
    <property type="project" value="TreeGrafter"/>
</dbReference>
<dbReference type="GO" id="GO:0019843">
    <property type="term" value="F:rRNA binding"/>
    <property type="evidence" value="ECO:0007669"/>
    <property type="project" value="UniProtKB-UniRule"/>
</dbReference>
<keyword evidence="9" id="KW-0150">Chloroplast</keyword>
<keyword evidence="5 7" id="KW-0689">Ribosomal protein</keyword>
<evidence type="ECO:0000256" key="3">
    <source>
        <dbReference type="ARBA" id="ARBA00022730"/>
    </source>
</evidence>
<evidence type="ECO:0000256" key="1">
    <source>
        <dbReference type="ARBA" id="ARBA00008563"/>
    </source>
</evidence>
<keyword evidence="4 7" id="KW-0694">RNA-binding</keyword>
<keyword evidence="6 7" id="KW-0687">Ribonucleoprotein</keyword>
<comment type="similarity">
    <text evidence="1 7 8">Belongs to the bacterial ribosomal protein bL21 family.</text>
</comment>
<reference evidence="9" key="1">
    <citation type="submission" date="2014-03" db="EMBL/GenBank/DDBJ databases">
        <title>Metagenomic reconstruction of the complete chloroplast and mitochondrial genomes of a novel unicellular red alga from the Cyanidiaceae family.</title>
        <authorList>
            <person name="Servin-Garciduenas L.E."/>
            <person name="Martinez-Romero E."/>
        </authorList>
    </citation>
    <scope>NUCLEOTIDE SEQUENCE</scope>
    <source>
        <strain evidence="9">MX-AZ01</strain>
    </source>
</reference>
<evidence type="ECO:0000256" key="5">
    <source>
        <dbReference type="ARBA" id="ARBA00022980"/>
    </source>
</evidence>
<dbReference type="PANTHER" id="PTHR21349:SF7">
    <property type="entry name" value="LARGE RIBOSOMAL SUBUNIT PROTEIN BL21C"/>
    <property type="match status" value="1"/>
</dbReference>
<evidence type="ECO:0000256" key="7">
    <source>
        <dbReference type="HAMAP-Rule" id="MF_01363"/>
    </source>
</evidence>
<gene>
    <name evidence="7 9" type="primary">rpl21</name>
</gene>
<dbReference type="GO" id="GO:0009507">
    <property type="term" value="C:chloroplast"/>
    <property type="evidence" value="ECO:0007669"/>
    <property type="project" value="UniProtKB-SubCell"/>
</dbReference>
<comment type="function">
    <text evidence="7 8">This protein binds to 23S rRNA.</text>
</comment>
<protein>
    <recommendedName>
        <fullName evidence="7">Large ribosomal subunit protein bL21c</fullName>
    </recommendedName>
</protein>
<dbReference type="NCBIfam" id="TIGR00061">
    <property type="entry name" value="L21"/>
    <property type="match status" value="1"/>
</dbReference>
<organism evidence="9">
    <name type="scientific">Cyanidiaceae sp. MX-AZ01</name>
    <dbReference type="NCBI Taxonomy" id="1503164"/>
    <lineage>
        <taxon>Eukaryota</taxon>
        <taxon>Rhodophyta</taxon>
        <taxon>Bangiophyceae</taxon>
        <taxon>Cyanidiales</taxon>
        <taxon>Cyanidiaceae</taxon>
    </lineage>
</organism>
<evidence type="ECO:0000256" key="6">
    <source>
        <dbReference type="ARBA" id="ARBA00023274"/>
    </source>
</evidence>
<evidence type="ECO:0000256" key="2">
    <source>
        <dbReference type="ARBA" id="ARBA00022640"/>
    </source>
</evidence>
<dbReference type="SUPFAM" id="SSF141091">
    <property type="entry name" value="L21p-like"/>
    <property type="match status" value="1"/>
</dbReference>
<dbReference type="HAMAP" id="MF_01363">
    <property type="entry name" value="Ribosomal_bL21"/>
    <property type="match status" value="1"/>
</dbReference>